<evidence type="ECO:0000313" key="2">
    <source>
        <dbReference type="Proteomes" id="UP000814033"/>
    </source>
</evidence>
<evidence type="ECO:0000313" key="1">
    <source>
        <dbReference type="EMBL" id="KAI0047419.1"/>
    </source>
</evidence>
<keyword evidence="2" id="KW-1185">Reference proteome</keyword>
<proteinExistence type="predicted"/>
<dbReference type="Proteomes" id="UP000814033">
    <property type="component" value="Unassembled WGS sequence"/>
</dbReference>
<organism evidence="1 2">
    <name type="scientific">Auriscalpium vulgare</name>
    <dbReference type="NCBI Taxonomy" id="40419"/>
    <lineage>
        <taxon>Eukaryota</taxon>
        <taxon>Fungi</taxon>
        <taxon>Dikarya</taxon>
        <taxon>Basidiomycota</taxon>
        <taxon>Agaricomycotina</taxon>
        <taxon>Agaricomycetes</taxon>
        <taxon>Russulales</taxon>
        <taxon>Auriscalpiaceae</taxon>
        <taxon>Auriscalpium</taxon>
    </lineage>
</organism>
<protein>
    <submittedName>
        <fullName evidence="1">Uncharacterized protein</fullName>
    </submittedName>
</protein>
<comment type="caution">
    <text evidence="1">The sequence shown here is derived from an EMBL/GenBank/DDBJ whole genome shotgun (WGS) entry which is preliminary data.</text>
</comment>
<sequence length="433" mass="47538">MPSAGNQQDANLIIENLKKELQKARRDLIEAQSIAIQTLKKAAASANRDDSELHSASEDESEANGTQLPNLFHDLDGLPRCSDCGWEAVDGICQFCGTEHEQTSGDEREALRALGPAAGTSTNDDMLNPDRQLAPRGTTPLLDIEPVTVPVVSSTLIQPYRNREDELTTLLARGATRLMCVTFMLEYAEPTGIVAWADDALFDEFSGPGMKTGDRWKIHLGRRIHLAEDDLDGSVFVEELVEEAVIFPPTDRAEQGRWETVLEEGRIWVTRPAAATEGGPQDVGEGECTDKDWSKVEWRTTYTKGYQERLYRALEVTSDEEREQRASALFVDEYADSEPEDGMDLDSDSDWLLRADRAWDSIEDDDDSQTQETGAAAAISTSGAGLPVGSDAVDEGIMSDADSDFDSDETMSGDEDILEEGRAYLTRAGMAAK</sequence>
<reference evidence="1" key="2">
    <citation type="journal article" date="2022" name="New Phytol.">
        <title>Evolutionary transition to the ectomycorrhizal habit in the genomes of a hyperdiverse lineage of mushroom-forming fungi.</title>
        <authorList>
            <person name="Looney B."/>
            <person name="Miyauchi S."/>
            <person name="Morin E."/>
            <person name="Drula E."/>
            <person name="Courty P.E."/>
            <person name="Kohler A."/>
            <person name="Kuo A."/>
            <person name="LaButti K."/>
            <person name="Pangilinan J."/>
            <person name="Lipzen A."/>
            <person name="Riley R."/>
            <person name="Andreopoulos W."/>
            <person name="He G."/>
            <person name="Johnson J."/>
            <person name="Nolan M."/>
            <person name="Tritt A."/>
            <person name="Barry K.W."/>
            <person name="Grigoriev I.V."/>
            <person name="Nagy L.G."/>
            <person name="Hibbett D."/>
            <person name="Henrissat B."/>
            <person name="Matheny P.B."/>
            <person name="Labbe J."/>
            <person name="Martin F.M."/>
        </authorList>
    </citation>
    <scope>NUCLEOTIDE SEQUENCE</scope>
    <source>
        <strain evidence="1">FP105234-sp</strain>
    </source>
</reference>
<gene>
    <name evidence="1" type="ORF">FA95DRAFT_1559139</name>
</gene>
<dbReference type="EMBL" id="MU275905">
    <property type="protein sequence ID" value="KAI0047419.1"/>
    <property type="molecule type" value="Genomic_DNA"/>
</dbReference>
<reference evidence="1" key="1">
    <citation type="submission" date="2021-02" db="EMBL/GenBank/DDBJ databases">
        <authorList>
            <consortium name="DOE Joint Genome Institute"/>
            <person name="Ahrendt S."/>
            <person name="Looney B.P."/>
            <person name="Miyauchi S."/>
            <person name="Morin E."/>
            <person name="Drula E."/>
            <person name="Courty P.E."/>
            <person name="Chicoki N."/>
            <person name="Fauchery L."/>
            <person name="Kohler A."/>
            <person name="Kuo A."/>
            <person name="Labutti K."/>
            <person name="Pangilinan J."/>
            <person name="Lipzen A."/>
            <person name="Riley R."/>
            <person name="Andreopoulos W."/>
            <person name="He G."/>
            <person name="Johnson J."/>
            <person name="Barry K.W."/>
            <person name="Grigoriev I.V."/>
            <person name="Nagy L."/>
            <person name="Hibbett D."/>
            <person name="Henrissat B."/>
            <person name="Matheny P.B."/>
            <person name="Labbe J."/>
            <person name="Martin F."/>
        </authorList>
    </citation>
    <scope>NUCLEOTIDE SEQUENCE</scope>
    <source>
        <strain evidence="1">FP105234-sp</strain>
    </source>
</reference>
<accession>A0ACB8RT98</accession>
<name>A0ACB8RT98_9AGAM</name>